<evidence type="ECO:0000259" key="7">
    <source>
        <dbReference type="Pfam" id="PF00814"/>
    </source>
</evidence>
<dbReference type="InterPro" id="IPR017861">
    <property type="entry name" value="KAE1/TsaD"/>
</dbReference>
<dbReference type="InterPro" id="IPR000905">
    <property type="entry name" value="Gcp-like_dom"/>
</dbReference>
<gene>
    <name evidence="8" type="primary">SPOSA6832_01346</name>
</gene>
<dbReference type="Gene3D" id="3.30.420.40">
    <property type="match status" value="2"/>
</dbReference>
<dbReference type="GO" id="GO:0046872">
    <property type="term" value="F:metal ion binding"/>
    <property type="evidence" value="ECO:0007669"/>
    <property type="project" value="UniProtKB-KW"/>
</dbReference>
<reference evidence="9" key="1">
    <citation type="submission" date="2015-02" db="EMBL/GenBank/DDBJ databases">
        <authorList>
            <person name="Gon?alves P."/>
        </authorList>
    </citation>
    <scope>NUCLEOTIDE SEQUENCE [LARGE SCALE GENOMIC DNA]</scope>
</reference>
<dbReference type="Pfam" id="PF00814">
    <property type="entry name" value="TsaD"/>
    <property type="match status" value="1"/>
</dbReference>
<dbReference type="SUPFAM" id="SSF53067">
    <property type="entry name" value="Actin-like ATPase domain"/>
    <property type="match status" value="1"/>
</dbReference>
<dbReference type="GO" id="GO:0072670">
    <property type="term" value="P:mitochondrial tRNA threonylcarbamoyladenosine modification"/>
    <property type="evidence" value="ECO:0007669"/>
    <property type="project" value="TreeGrafter"/>
</dbReference>
<dbReference type="EC" id="2.3.1.234" evidence="1"/>
<keyword evidence="5" id="KW-0012">Acyltransferase</keyword>
<keyword evidence="9" id="KW-1185">Reference proteome</keyword>
<evidence type="ECO:0000256" key="5">
    <source>
        <dbReference type="ARBA" id="ARBA00023315"/>
    </source>
</evidence>
<evidence type="ECO:0000256" key="2">
    <source>
        <dbReference type="ARBA" id="ARBA00022679"/>
    </source>
</evidence>
<dbReference type="EMBL" id="CENE01000004">
    <property type="protein sequence ID" value="CEQ39800.1"/>
    <property type="molecule type" value="Genomic_DNA"/>
</dbReference>
<dbReference type="Proteomes" id="UP000243876">
    <property type="component" value="Unassembled WGS sequence"/>
</dbReference>
<protein>
    <recommendedName>
        <fullName evidence="1">N(6)-L-threonylcarbamoyladenine synthase</fullName>
        <ecNumber evidence="1">2.3.1.234</ecNumber>
    </recommendedName>
</protein>
<sequence length="293" mass="31856">MVSSLQSPTLVYTHLSPSRQQAHALTPFLTAHPNTSQPTPSFPFLTLLLSGGHTLLLLARSLTSFRILATTHDESIGASIDKVARDLKIPWALGAGSPGAALEQFAFAPIPSPPSPEEAPFLPDPTFTLPFPRQLAFSYAGLRSALTRILAKEPPETMSDPRKRQVAGAFMRAAVKQVEDKVEVGLKTVETEFETQQGGERIRGLVVSGGVASNMFLRERLRAKLDALGYADMPLIFPPPHLCTDNAAMIAYIGLLRLQRNRIDPLTVMQKAKWSIEECEAEFEGGGEGGKRS</sequence>
<name>A0A0D6EJK9_SPOSA</name>
<dbReference type="PRINTS" id="PR00789">
    <property type="entry name" value="OSIALOPTASE"/>
</dbReference>
<dbReference type="InterPro" id="IPR043129">
    <property type="entry name" value="ATPase_NBD"/>
</dbReference>
<evidence type="ECO:0000256" key="3">
    <source>
        <dbReference type="ARBA" id="ARBA00022694"/>
    </source>
</evidence>
<dbReference type="PANTHER" id="PTHR11735:SF6">
    <property type="entry name" value="TRNA N6-ADENOSINE THREONYLCARBAMOYLTRANSFERASE, MITOCHONDRIAL"/>
    <property type="match status" value="1"/>
</dbReference>
<dbReference type="PANTHER" id="PTHR11735">
    <property type="entry name" value="TRNA N6-ADENOSINE THREONYLCARBAMOYLTRANSFERASE"/>
    <property type="match status" value="1"/>
</dbReference>
<evidence type="ECO:0000256" key="6">
    <source>
        <dbReference type="ARBA" id="ARBA00048117"/>
    </source>
</evidence>
<feature type="non-terminal residue" evidence="8">
    <location>
        <position position="1"/>
    </location>
</feature>
<evidence type="ECO:0000256" key="4">
    <source>
        <dbReference type="ARBA" id="ARBA00022723"/>
    </source>
</evidence>
<dbReference type="GO" id="GO:0005739">
    <property type="term" value="C:mitochondrion"/>
    <property type="evidence" value="ECO:0007669"/>
    <property type="project" value="TreeGrafter"/>
</dbReference>
<feature type="domain" description="Gcp-like" evidence="7">
    <location>
        <begin position="22"/>
        <end position="252"/>
    </location>
</feature>
<organism evidence="8 9">
    <name type="scientific">Sporidiobolus salmonicolor</name>
    <name type="common">Yeast-like fungus</name>
    <name type="synonym">Sporobolomyces salmonicolor</name>
    <dbReference type="NCBI Taxonomy" id="5005"/>
    <lineage>
        <taxon>Eukaryota</taxon>
        <taxon>Fungi</taxon>
        <taxon>Dikarya</taxon>
        <taxon>Basidiomycota</taxon>
        <taxon>Pucciniomycotina</taxon>
        <taxon>Microbotryomycetes</taxon>
        <taxon>Sporidiobolales</taxon>
        <taxon>Sporidiobolaceae</taxon>
        <taxon>Sporobolomyces</taxon>
    </lineage>
</organism>
<keyword evidence="4" id="KW-0479">Metal-binding</keyword>
<proteinExistence type="predicted"/>
<evidence type="ECO:0000313" key="9">
    <source>
        <dbReference type="Proteomes" id="UP000243876"/>
    </source>
</evidence>
<keyword evidence="3" id="KW-0819">tRNA processing</keyword>
<evidence type="ECO:0000256" key="1">
    <source>
        <dbReference type="ARBA" id="ARBA00012156"/>
    </source>
</evidence>
<comment type="catalytic activity">
    <reaction evidence="6">
        <text>L-threonylcarbamoyladenylate + adenosine(37) in tRNA = N(6)-L-threonylcarbamoyladenosine(37) in tRNA + AMP + H(+)</text>
        <dbReference type="Rhea" id="RHEA:37059"/>
        <dbReference type="Rhea" id="RHEA-COMP:10162"/>
        <dbReference type="Rhea" id="RHEA-COMP:10163"/>
        <dbReference type="ChEBI" id="CHEBI:15378"/>
        <dbReference type="ChEBI" id="CHEBI:73682"/>
        <dbReference type="ChEBI" id="CHEBI:74411"/>
        <dbReference type="ChEBI" id="CHEBI:74418"/>
        <dbReference type="ChEBI" id="CHEBI:456215"/>
        <dbReference type="EC" id="2.3.1.234"/>
    </reaction>
</comment>
<dbReference type="OrthoDB" id="10259622at2759"/>
<keyword evidence="2" id="KW-0808">Transferase</keyword>
<dbReference type="AlphaFoldDB" id="A0A0D6EJK9"/>
<dbReference type="GO" id="GO:0061711">
    <property type="term" value="F:tRNA N(6)-L-threonylcarbamoyladenine synthase activity"/>
    <property type="evidence" value="ECO:0007669"/>
    <property type="project" value="UniProtKB-EC"/>
</dbReference>
<evidence type="ECO:0000313" key="8">
    <source>
        <dbReference type="EMBL" id="CEQ39800.1"/>
    </source>
</evidence>
<accession>A0A0D6EJK9</accession>